<proteinExistence type="predicted"/>
<reference evidence="1" key="1">
    <citation type="journal article" date="2023" name="G3 (Bethesda)">
        <title>A reference genome for the long-term kleptoplast-retaining sea slug Elysia crispata morphotype clarki.</title>
        <authorList>
            <person name="Eastman K.E."/>
            <person name="Pendleton A.L."/>
            <person name="Shaikh M.A."/>
            <person name="Suttiyut T."/>
            <person name="Ogas R."/>
            <person name="Tomko P."/>
            <person name="Gavelis G."/>
            <person name="Widhalm J.R."/>
            <person name="Wisecaver J.H."/>
        </authorList>
    </citation>
    <scope>NUCLEOTIDE SEQUENCE</scope>
    <source>
        <strain evidence="1">ECLA1</strain>
    </source>
</reference>
<dbReference type="Proteomes" id="UP001283361">
    <property type="component" value="Unassembled WGS sequence"/>
</dbReference>
<comment type="caution">
    <text evidence="1">The sequence shown here is derived from an EMBL/GenBank/DDBJ whole genome shotgun (WGS) entry which is preliminary data.</text>
</comment>
<sequence>MHIISSVRFETTTHVRQTCHVRAIDHDPDVQVVVWLTKQRAHYLLNSMSSLDSTACVCYKASVQFQVFSLSELIFFIGGASSGRYYQIGLSPRFSSYQLRLRHKDKIICFPSGRKHGHLVTCRLGFLGNFPKPRHSGHVTMETLTGEAEGQGDADTMVTRTILENWRCLIEIAANRLKADPGEWSNLWTYGDHVAGSKVRPYRKEMGVRESIVDEYENGSCAVCVGVTGLENHTFNDDFNRAATELSWYSRS</sequence>
<keyword evidence="2" id="KW-1185">Reference proteome</keyword>
<evidence type="ECO:0000313" key="2">
    <source>
        <dbReference type="Proteomes" id="UP001283361"/>
    </source>
</evidence>
<accession>A0AAE0ZSE8</accession>
<gene>
    <name evidence="1" type="ORF">RRG08_050902</name>
</gene>
<organism evidence="1 2">
    <name type="scientific">Elysia crispata</name>
    <name type="common">lettuce slug</name>
    <dbReference type="NCBI Taxonomy" id="231223"/>
    <lineage>
        <taxon>Eukaryota</taxon>
        <taxon>Metazoa</taxon>
        <taxon>Spiralia</taxon>
        <taxon>Lophotrochozoa</taxon>
        <taxon>Mollusca</taxon>
        <taxon>Gastropoda</taxon>
        <taxon>Heterobranchia</taxon>
        <taxon>Euthyneura</taxon>
        <taxon>Panpulmonata</taxon>
        <taxon>Sacoglossa</taxon>
        <taxon>Placobranchoidea</taxon>
        <taxon>Plakobranchidae</taxon>
        <taxon>Elysia</taxon>
    </lineage>
</organism>
<dbReference type="EMBL" id="JAWDGP010003389">
    <property type="protein sequence ID" value="KAK3774743.1"/>
    <property type="molecule type" value="Genomic_DNA"/>
</dbReference>
<protein>
    <submittedName>
        <fullName evidence="1">Uncharacterized protein</fullName>
    </submittedName>
</protein>
<evidence type="ECO:0000313" key="1">
    <source>
        <dbReference type="EMBL" id="KAK3774743.1"/>
    </source>
</evidence>
<name>A0AAE0ZSE8_9GAST</name>
<dbReference type="AlphaFoldDB" id="A0AAE0ZSE8"/>